<evidence type="ECO:0000256" key="1">
    <source>
        <dbReference type="SAM" id="MobiDB-lite"/>
    </source>
</evidence>
<keyword evidence="3" id="KW-1185">Reference proteome</keyword>
<evidence type="ECO:0000313" key="3">
    <source>
        <dbReference type="Proteomes" id="UP000708208"/>
    </source>
</evidence>
<evidence type="ECO:0000313" key="2">
    <source>
        <dbReference type="EMBL" id="CAG7832119.1"/>
    </source>
</evidence>
<feature type="region of interest" description="Disordered" evidence="1">
    <location>
        <begin position="9"/>
        <end position="31"/>
    </location>
</feature>
<sequence length="109" mass="12126">CAGLEKAIENSEFELTDTDGDDRTPGRKLRKRTHRLNQQTVPSTSVADFNNDVIQISELNIGSTKESTNADDQIVLEVGNFENIFEVNEAGSVTIYDLFILFPAFIIFG</sequence>
<feature type="non-terminal residue" evidence="2">
    <location>
        <position position="1"/>
    </location>
</feature>
<dbReference type="Proteomes" id="UP000708208">
    <property type="component" value="Unassembled WGS sequence"/>
</dbReference>
<feature type="compositionally biased region" description="Acidic residues" evidence="1">
    <location>
        <begin position="11"/>
        <end position="20"/>
    </location>
</feature>
<dbReference type="EMBL" id="CAJVCH010563610">
    <property type="protein sequence ID" value="CAG7832119.1"/>
    <property type="molecule type" value="Genomic_DNA"/>
</dbReference>
<protein>
    <submittedName>
        <fullName evidence="2">Uncharacterized protein</fullName>
    </submittedName>
</protein>
<gene>
    <name evidence="2" type="ORF">AFUS01_LOCUS41824</name>
</gene>
<organism evidence="2 3">
    <name type="scientific">Allacma fusca</name>
    <dbReference type="NCBI Taxonomy" id="39272"/>
    <lineage>
        <taxon>Eukaryota</taxon>
        <taxon>Metazoa</taxon>
        <taxon>Ecdysozoa</taxon>
        <taxon>Arthropoda</taxon>
        <taxon>Hexapoda</taxon>
        <taxon>Collembola</taxon>
        <taxon>Symphypleona</taxon>
        <taxon>Sminthuridae</taxon>
        <taxon>Allacma</taxon>
    </lineage>
</organism>
<dbReference type="AlphaFoldDB" id="A0A8J2LFP0"/>
<reference evidence="2" key="1">
    <citation type="submission" date="2021-06" db="EMBL/GenBank/DDBJ databases">
        <authorList>
            <person name="Hodson N. C."/>
            <person name="Mongue J. A."/>
            <person name="Jaron S. K."/>
        </authorList>
    </citation>
    <scope>NUCLEOTIDE SEQUENCE</scope>
</reference>
<name>A0A8J2LFP0_9HEXA</name>
<accession>A0A8J2LFP0</accession>
<comment type="caution">
    <text evidence="2">The sequence shown here is derived from an EMBL/GenBank/DDBJ whole genome shotgun (WGS) entry which is preliminary data.</text>
</comment>
<proteinExistence type="predicted"/>